<feature type="compositionally biased region" description="Basic and acidic residues" evidence="1">
    <location>
        <begin position="78"/>
        <end position="97"/>
    </location>
</feature>
<reference evidence="4" key="1">
    <citation type="submission" date="2020-12" db="UniProtKB">
        <authorList>
            <consortium name="WormBaseParasite"/>
        </authorList>
    </citation>
    <scope>IDENTIFICATION</scope>
    <source>
        <strain evidence="4">MHco3</strain>
    </source>
</reference>
<keyword evidence="2" id="KW-1133">Transmembrane helix</keyword>
<dbReference type="WBParaSite" id="HCON_00049440-00001">
    <property type="protein sequence ID" value="HCON_00049440-00001"/>
    <property type="gene ID" value="HCON_00049440"/>
</dbReference>
<feature type="compositionally biased region" description="Pro residues" evidence="1">
    <location>
        <begin position="223"/>
        <end position="232"/>
    </location>
</feature>
<evidence type="ECO:0000313" key="3">
    <source>
        <dbReference type="Proteomes" id="UP000025227"/>
    </source>
</evidence>
<evidence type="ECO:0000313" key="4">
    <source>
        <dbReference type="WBParaSite" id="HCON_00049440-00001"/>
    </source>
</evidence>
<organism evidence="3 4">
    <name type="scientific">Haemonchus contortus</name>
    <name type="common">Barber pole worm</name>
    <dbReference type="NCBI Taxonomy" id="6289"/>
    <lineage>
        <taxon>Eukaryota</taxon>
        <taxon>Metazoa</taxon>
        <taxon>Ecdysozoa</taxon>
        <taxon>Nematoda</taxon>
        <taxon>Chromadorea</taxon>
        <taxon>Rhabditida</taxon>
        <taxon>Rhabditina</taxon>
        <taxon>Rhabditomorpha</taxon>
        <taxon>Strongyloidea</taxon>
        <taxon>Trichostrongylidae</taxon>
        <taxon>Haemonchus</taxon>
    </lineage>
</organism>
<feature type="compositionally biased region" description="Low complexity" evidence="1">
    <location>
        <begin position="177"/>
        <end position="199"/>
    </location>
</feature>
<feature type="transmembrane region" description="Helical" evidence="2">
    <location>
        <begin position="30"/>
        <end position="53"/>
    </location>
</feature>
<keyword evidence="2" id="KW-0812">Transmembrane</keyword>
<evidence type="ECO:0000256" key="2">
    <source>
        <dbReference type="SAM" id="Phobius"/>
    </source>
</evidence>
<feature type="compositionally biased region" description="Low complexity" evidence="1">
    <location>
        <begin position="233"/>
        <end position="254"/>
    </location>
</feature>
<name>A0A7I4Y3A6_HAECO</name>
<accession>A0A7I4Y3A6</accession>
<proteinExistence type="predicted"/>
<keyword evidence="3" id="KW-1185">Reference proteome</keyword>
<feature type="region of interest" description="Disordered" evidence="1">
    <location>
        <begin position="169"/>
        <end position="269"/>
    </location>
</feature>
<dbReference type="OrthoDB" id="10589985at2759"/>
<keyword evidence="2" id="KW-0472">Membrane</keyword>
<dbReference type="Proteomes" id="UP000025227">
    <property type="component" value="Unplaced"/>
</dbReference>
<protein>
    <submittedName>
        <fullName evidence="4">Uncharacterized protein</fullName>
    </submittedName>
</protein>
<evidence type="ECO:0000256" key="1">
    <source>
        <dbReference type="SAM" id="MobiDB-lite"/>
    </source>
</evidence>
<sequence>MEMEEITTAHFSHDLDDKTEKRVKEMQEQVGTLSVLTTITLLLALLMVVLYILEMICSVRANGGTTSSQLPTAVVIQPKEEKKEKEKSKRESKDGCRHNSNRHLPSKVKQLELDVKGYGKEKAGKDLPKGEMEKIRPMPLSLEAPPPYTEVKKDAALKGGITSLSAVSANLPKLPKSETTSSTSAQSAATLLPTSSSALNQQPALPKSAISSAQPSGNAAPYPTVPAVPPTFPTNLSNQTSYQPNSSSSSAPTALRPTSGTAMGKDFRR</sequence>
<dbReference type="AlphaFoldDB" id="A0A7I4Y3A6"/>
<feature type="region of interest" description="Disordered" evidence="1">
    <location>
        <begin position="66"/>
        <end position="104"/>
    </location>
</feature>